<accession>A0A5N6Q766</accession>
<protein>
    <submittedName>
        <fullName evidence="1">Uncharacterized protein</fullName>
    </submittedName>
</protein>
<dbReference type="PANTHER" id="PTHR33095:SF123">
    <property type="entry name" value="HMG BOX DOMAIN-CONTAINING PROTEIN"/>
    <property type="match status" value="1"/>
</dbReference>
<evidence type="ECO:0000313" key="2">
    <source>
        <dbReference type="Proteomes" id="UP000326396"/>
    </source>
</evidence>
<keyword evidence="2" id="KW-1185">Reference proteome</keyword>
<organism evidence="1 2">
    <name type="scientific">Mikania micrantha</name>
    <name type="common">bitter vine</name>
    <dbReference type="NCBI Taxonomy" id="192012"/>
    <lineage>
        <taxon>Eukaryota</taxon>
        <taxon>Viridiplantae</taxon>
        <taxon>Streptophyta</taxon>
        <taxon>Embryophyta</taxon>
        <taxon>Tracheophyta</taxon>
        <taxon>Spermatophyta</taxon>
        <taxon>Magnoliopsida</taxon>
        <taxon>eudicotyledons</taxon>
        <taxon>Gunneridae</taxon>
        <taxon>Pentapetalae</taxon>
        <taxon>asterids</taxon>
        <taxon>campanulids</taxon>
        <taxon>Asterales</taxon>
        <taxon>Asteraceae</taxon>
        <taxon>Asteroideae</taxon>
        <taxon>Heliantheae alliance</taxon>
        <taxon>Eupatorieae</taxon>
        <taxon>Mikania</taxon>
    </lineage>
</organism>
<reference evidence="1 2" key="1">
    <citation type="submission" date="2019-05" db="EMBL/GenBank/DDBJ databases">
        <title>Mikania micrantha, genome provides insights into the molecular mechanism of rapid growth.</title>
        <authorList>
            <person name="Liu B."/>
        </authorList>
    </citation>
    <scope>NUCLEOTIDE SEQUENCE [LARGE SCALE GENOMIC DNA]</scope>
    <source>
        <strain evidence="1">NLD-2019</strain>
        <tissue evidence="1">Leaf</tissue>
    </source>
</reference>
<dbReference type="OrthoDB" id="1111059at2759"/>
<comment type="caution">
    <text evidence="1">The sequence shown here is derived from an EMBL/GenBank/DDBJ whole genome shotgun (WGS) entry which is preliminary data.</text>
</comment>
<dbReference type="Pfam" id="PF07816">
    <property type="entry name" value="DUF1645"/>
    <property type="match status" value="1"/>
</dbReference>
<dbReference type="PANTHER" id="PTHR33095">
    <property type="entry name" value="OS07G0619500 PROTEIN"/>
    <property type="match status" value="1"/>
</dbReference>
<name>A0A5N6Q766_9ASTR</name>
<evidence type="ECO:0000313" key="1">
    <source>
        <dbReference type="EMBL" id="KAD7479540.1"/>
    </source>
</evidence>
<proteinExistence type="predicted"/>
<dbReference type="EMBL" id="SZYD01000001">
    <property type="protein sequence ID" value="KAD7479540.1"/>
    <property type="molecule type" value="Genomic_DNA"/>
</dbReference>
<dbReference type="InterPro" id="IPR012442">
    <property type="entry name" value="DUF1645_plant"/>
</dbReference>
<dbReference type="AlphaFoldDB" id="A0A5N6Q766"/>
<sequence>MQQEQTNGLGFCPSFSYYTSDSLASAAAGRVSTLLQDEEEFEFSVVIGDEELSAGDIDSVCRTDFPLFNREILIQNKVNRDPVQGKLEEEVISCSDSLEKLFINERGESASSSSDESDDVESPGVFCVWRHKLEAGSSPISKCKKSRSTGSGSSGSKRWRIRDLLRRSSSEVKEPMVLLTRKKLEISKQRISNSGEGSAVAGESRASSPSIHELFYVQQRAKREGGKKKSYLPYRQGLVGFFGNVNE</sequence>
<gene>
    <name evidence="1" type="ORF">E3N88_02676</name>
</gene>
<dbReference type="Proteomes" id="UP000326396">
    <property type="component" value="Linkage Group LG1"/>
</dbReference>